<dbReference type="PANTHER" id="PTHR33713">
    <property type="entry name" value="ANTITOXIN YAFN-RELATED"/>
    <property type="match status" value="1"/>
</dbReference>
<comment type="caution">
    <text evidence="3">The sequence shown here is derived from an EMBL/GenBank/DDBJ whole genome shotgun (WGS) entry which is preliminary data.</text>
</comment>
<dbReference type="InterPro" id="IPR036165">
    <property type="entry name" value="YefM-like_sf"/>
</dbReference>
<name>A0A822MZN5_9VIBR</name>
<reference evidence="4" key="1">
    <citation type="submission" date="2014-06" db="EMBL/GenBank/DDBJ databases">
        <authorList>
            <person name="Le Roux Frederique"/>
        </authorList>
    </citation>
    <scope>NUCLEOTIDE SEQUENCE [LARGE SCALE GENOMIC DNA]</scope>
    <source>
        <strain evidence="4">J5-5</strain>
    </source>
</reference>
<accession>A0A822MZN5</accession>
<dbReference type="InterPro" id="IPR051405">
    <property type="entry name" value="phD/YefM_antitoxin"/>
</dbReference>
<evidence type="ECO:0000256" key="1">
    <source>
        <dbReference type="ARBA" id="ARBA00009981"/>
    </source>
</evidence>
<comment type="similarity">
    <text evidence="1 2">Belongs to the phD/YefM antitoxin family.</text>
</comment>
<dbReference type="Gene3D" id="3.40.1620.10">
    <property type="entry name" value="YefM-like domain"/>
    <property type="match status" value="1"/>
</dbReference>
<comment type="function">
    <text evidence="2">Antitoxin component of a type II toxin-antitoxin (TA) system.</text>
</comment>
<proteinExistence type="inferred from homology"/>
<dbReference type="AlphaFoldDB" id="A0A822MZN5"/>
<dbReference type="PANTHER" id="PTHR33713:SF6">
    <property type="entry name" value="ANTITOXIN YEFM"/>
    <property type="match status" value="1"/>
</dbReference>
<sequence length="86" mass="9696">MMNIVSFTEARNSLKSVLDRVVDDSDVTVITRRDSEDAVVMSLDHFNSMQETLYLMSSPKNAERLAESIAQLETGNTTVRELNNDE</sequence>
<evidence type="ECO:0000313" key="3">
    <source>
        <dbReference type="EMBL" id="CDT21982.1"/>
    </source>
</evidence>
<evidence type="ECO:0000313" key="4">
    <source>
        <dbReference type="Proteomes" id="UP000049495"/>
    </source>
</evidence>
<dbReference type="Proteomes" id="UP000049495">
    <property type="component" value="Unassembled WGS sequence"/>
</dbReference>
<dbReference type="NCBIfam" id="TIGR01552">
    <property type="entry name" value="phd_fam"/>
    <property type="match status" value="1"/>
</dbReference>
<protein>
    <recommendedName>
        <fullName evidence="2">Antitoxin</fullName>
    </recommendedName>
</protein>
<evidence type="ECO:0000256" key="2">
    <source>
        <dbReference type="RuleBase" id="RU362080"/>
    </source>
</evidence>
<dbReference type="InterPro" id="IPR006442">
    <property type="entry name" value="Antitoxin_Phd/YefM"/>
</dbReference>
<dbReference type="Pfam" id="PF02604">
    <property type="entry name" value="PhdYeFM_antitox"/>
    <property type="match status" value="1"/>
</dbReference>
<gene>
    <name evidence="3" type="primary">yefM</name>
    <name evidence="3" type="ORF">VCR5J5_180108</name>
</gene>
<dbReference type="SUPFAM" id="SSF143120">
    <property type="entry name" value="YefM-like"/>
    <property type="match status" value="1"/>
</dbReference>
<organism evidence="3 4">
    <name type="scientific">Vibrio crassostreae</name>
    <dbReference type="NCBI Taxonomy" id="246167"/>
    <lineage>
        <taxon>Bacteria</taxon>
        <taxon>Pseudomonadati</taxon>
        <taxon>Pseudomonadota</taxon>
        <taxon>Gammaproteobacteria</taxon>
        <taxon>Vibrionales</taxon>
        <taxon>Vibrionaceae</taxon>
        <taxon>Vibrio</taxon>
    </lineage>
</organism>
<dbReference type="Gene3D" id="6.10.250.330">
    <property type="match status" value="1"/>
</dbReference>
<dbReference type="EMBL" id="CCJV01000076">
    <property type="protein sequence ID" value="CDT21982.1"/>
    <property type="molecule type" value="Genomic_DNA"/>
</dbReference>